<protein>
    <submittedName>
        <fullName evidence="2">Uncharacterized protein</fullName>
    </submittedName>
</protein>
<organism evidence="2 3">
    <name type="scientific">Abeliophyllum distichum</name>
    <dbReference type="NCBI Taxonomy" id="126358"/>
    <lineage>
        <taxon>Eukaryota</taxon>
        <taxon>Viridiplantae</taxon>
        <taxon>Streptophyta</taxon>
        <taxon>Embryophyta</taxon>
        <taxon>Tracheophyta</taxon>
        <taxon>Spermatophyta</taxon>
        <taxon>Magnoliopsida</taxon>
        <taxon>eudicotyledons</taxon>
        <taxon>Gunneridae</taxon>
        <taxon>Pentapetalae</taxon>
        <taxon>asterids</taxon>
        <taxon>lamiids</taxon>
        <taxon>Lamiales</taxon>
        <taxon>Oleaceae</taxon>
        <taxon>Forsythieae</taxon>
        <taxon>Abeliophyllum</taxon>
    </lineage>
</organism>
<keyword evidence="3" id="KW-1185">Reference proteome</keyword>
<feature type="region of interest" description="Disordered" evidence="1">
    <location>
        <begin position="90"/>
        <end position="114"/>
    </location>
</feature>
<dbReference type="PANTHER" id="PTHR33437">
    <property type="entry name" value="OS06G0361200 PROTEIN"/>
    <property type="match status" value="1"/>
</dbReference>
<dbReference type="AlphaFoldDB" id="A0ABD1RUP7"/>
<name>A0ABD1RUP7_9LAMI</name>
<evidence type="ECO:0000256" key="1">
    <source>
        <dbReference type="SAM" id="MobiDB-lite"/>
    </source>
</evidence>
<dbReference type="PANTHER" id="PTHR33437:SF2">
    <property type="entry name" value="OS06G0361200 PROTEIN"/>
    <property type="match status" value="1"/>
</dbReference>
<comment type="caution">
    <text evidence="2">The sequence shown here is derived from an EMBL/GenBank/DDBJ whole genome shotgun (WGS) entry which is preliminary data.</text>
</comment>
<dbReference type="EMBL" id="JBFOLK010000008">
    <property type="protein sequence ID" value="KAL2491453.1"/>
    <property type="molecule type" value="Genomic_DNA"/>
</dbReference>
<gene>
    <name evidence="2" type="ORF">Adt_27081</name>
</gene>
<sequence length="138" mass="16158">MWTVSLLELVQTKQRKEELVIEYIERWRNLVLNCKECINKVPSIDMSVQGTHWGLLYNLQVNMPYLFEELATHAHDQEIQIARHRGYLSSDLHDKKDPKKEIKRDGKSGKPKEAMTISTNFSKIRLKSKPKAKIRVQA</sequence>
<feature type="compositionally biased region" description="Basic and acidic residues" evidence="1">
    <location>
        <begin position="91"/>
        <end position="113"/>
    </location>
</feature>
<dbReference type="Proteomes" id="UP001604336">
    <property type="component" value="Unassembled WGS sequence"/>
</dbReference>
<evidence type="ECO:0000313" key="2">
    <source>
        <dbReference type="EMBL" id="KAL2491453.1"/>
    </source>
</evidence>
<reference evidence="3" key="1">
    <citation type="submission" date="2024-07" db="EMBL/GenBank/DDBJ databases">
        <title>Two chromosome-level genome assemblies of Korean endemic species Abeliophyllum distichum and Forsythia ovata (Oleaceae).</title>
        <authorList>
            <person name="Jang H."/>
        </authorList>
    </citation>
    <scope>NUCLEOTIDE SEQUENCE [LARGE SCALE GENOMIC DNA]</scope>
</reference>
<proteinExistence type="predicted"/>
<accession>A0ABD1RUP7</accession>
<evidence type="ECO:0000313" key="3">
    <source>
        <dbReference type="Proteomes" id="UP001604336"/>
    </source>
</evidence>